<evidence type="ECO:0000259" key="5">
    <source>
        <dbReference type="SMART" id="SM01086"/>
    </source>
</evidence>
<evidence type="ECO:0000256" key="1">
    <source>
        <dbReference type="ARBA" id="ARBA00022741"/>
    </source>
</evidence>
<sequence>MAMPLLLRHRACPLRALPTTVHRRHPRLLRTRAFEYATNDSNQSGGGGGGPGGPGGAGFEFDVRGGVEGEDWPGFSLRSPKQLVKFLDSYVIGQERAKKILAVAVYNHYNRVRANLSSYDAEAEEAFFLQADAPSVNATPFSSPLQYPQIQPRRAYIQQKVPLPTFEKSNVLMIGPTGTGKTLLARTLARVLDVPFAMSDATTFTQAGYVGEDVESCIQRLLQAANWDVNRARVGIVCIDECDKIARRQADGNSKDVSGEGVQQALLRMLEGSLVTVSGNSAAPQPPSASGAPSDLAPGTPGVGRSSRRTREGLPGHAGKAESYQIDTSNILFILSGAFVGLDKVIRQRVAKGSIGFDAPITKATSEGNENKVSKDLVEKAFLPFFTPNEEVNEFDLMDLVEAGDIVKYGFIPEFISRLPVTSVLHHLPPRLLLRVLTEVRNSLVSQYAALFSNSGAEMRFTSEALWEVALAAEKKGTGARGLRGIMENVLLEPMYDVPGSSIRYVLITAEVVRGARAAFYWSRGEGNLFWNALAVEENKWAQGKGKEFEQEDAAQTAGSGGEGAAEEAKPLRAAGGSNLP</sequence>
<dbReference type="AlphaFoldDB" id="A0A165E0J5"/>
<dbReference type="STRING" id="1353952.A0A165E0J5"/>
<evidence type="ECO:0000256" key="3">
    <source>
        <dbReference type="SAM" id="MobiDB-lite"/>
    </source>
</evidence>
<evidence type="ECO:0000313" key="7">
    <source>
        <dbReference type="Proteomes" id="UP000076842"/>
    </source>
</evidence>
<dbReference type="GO" id="GO:0005524">
    <property type="term" value="F:ATP binding"/>
    <property type="evidence" value="ECO:0007669"/>
    <property type="project" value="UniProtKB-KW"/>
</dbReference>
<reference evidence="6 7" key="1">
    <citation type="journal article" date="2016" name="Mol. Biol. Evol.">
        <title>Comparative Genomics of Early-Diverging Mushroom-Forming Fungi Provides Insights into the Origins of Lignocellulose Decay Capabilities.</title>
        <authorList>
            <person name="Nagy L.G."/>
            <person name="Riley R."/>
            <person name="Tritt A."/>
            <person name="Adam C."/>
            <person name="Daum C."/>
            <person name="Floudas D."/>
            <person name="Sun H."/>
            <person name="Yadav J.S."/>
            <person name="Pangilinan J."/>
            <person name="Larsson K.H."/>
            <person name="Matsuura K."/>
            <person name="Barry K."/>
            <person name="Labutti K."/>
            <person name="Kuo R."/>
            <person name="Ohm R.A."/>
            <person name="Bhattacharya S.S."/>
            <person name="Shirouzu T."/>
            <person name="Yoshinaga Y."/>
            <person name="Martin F.M."/>
            <person name="Grigoriev I.V."/>
            <person name="Hibbett D.S."/>
        </authorList>
    </citation>
    <scope>NUCLEOTIDE SEQUENCE [LARGE SCALE GENOMIC DNA]</scope>
    <source>
        <strain evidence="6 7">HHB12733</strain>
    </source>
</reference>
<gene>
    <name evidence="6" type="ORF">CALCODRAFT_500622</name>
</gene>
<keyword evidence="7" id="KW-1185">Reference proteome</keyword>
<dbReference type="SMART" id="SM01086">
    <property type="entry name" value="ClpB_D2-small"/>
    <property type="match status" value="1"/>
</dbReference>
<protein>
    <submittedName>
        <fullName evidence="6">ClpX, ATPase regulatory subunit</fullName>
    </submittedName>
</protein>
<proteinExistence type="predicted"/>
<evidence type="ECO:0000259" key="4">
    <source>
        <dbReference type="SMART" id="SM00382"/>
    </source>
</evidence>
<dbReference type="Proteomes" id="UP000076842">
    <property type="component" value="Unassembled WGS sequence"/>
</dbReference>
<dbReference type="PANTHER" id="PTHR48102:SF7">
    <property type="entry name" value="ATP-DEPENDENT CLP PROTEASE ATP-BINDING SUBUNIT CLPX-LIKE, MITOCHONDRIAL"/>
    <property type="match status" value="1"/>
</dbReference>
<dbReference type="InterPro" id="IPR003593">
    <property type="entry name" value="AAA+_ATPase"/>
</dbReference>
<feature type="domain" description="Clp ATPase C-terminal" evidence="5">
    <location>
        <begin position="428"/>
        <end position="520"/>
    </location>
</feature>
<organism evidence="6 7">
    <name type="scientific">Calocera cornea HHB12733</name>
    <dbReference type="NCBI Taxonomy" id="1353952"/>
    <lineage>
        <taxon>Eukaryota</taxon>
        <taxon>Fungi</taxon>
        <taxon>Dikarya</taxon>
        <taxon>Basidiomycota</taxon>
        <taxon>Agaricomycotina</taxon>
        <taxon>Dacrymycetes</taxon>
        <taxon>Dacrymycetales</taxon>
        <taxon>Dacrymycetaceae</taxon>
        <taxon>Calocera</taxon>
    </lineage>
</organism>
<dbReference type="InterPro" id="IPR050052">
    <property type="entry name" value="ATP-dep_Clp_protease_ClpX"/>
</dbReference>
<dbReference type="SUPFAM" id="SSF52540">
    <property type="entry name" value="P-loop containing nucleoside triphosphate hydrolases"/>
    <property type="match status" value="1"/>
</dbReference>
<feature type="compositionally biased region" description="Gly residues" evidence="3">
    <location>
        <begin position="44"/>
        <end position="58"/>
    </location>
</feature>
<dbReference type="OrthoDB" id="1721884at2759"/>
<feature type="region of interest" description="Disordered" evidence="3">
    <location>
        <begin position="277"/>
        <end position="320"/>
    </location>
</feature>
<dbReference type="InterPro" id="IPR027417">
    <property type="entry name" value="P-loop_NTPase"/>
</dbReference>
<dbReference type="PANTHER" id="PTHR48102">
    <property type="entry name" value="ATP-DEPENDENT CLP PROTEASE ATP-BINDING SUBUNIT CLPX-LIKE, MITOCHONDRIAL-RELATED"/>
    <property type="match status" value="1"/>
</dbReference>
<name>A0A165E0J5_9BASI</name>
<dbReference type="GO" id="GO:0051603">
    <property type="term" value="P:proteolysis involved in protein catabolic process"/>
    <property type="evidence" value="ECO:0007669"/>
    <property type="project" value="TreeGrafter"/>
</dbReference>
<dbReference type="GO" id="GO:0016887">
    <property type="term" value="F:ATP hydrolysis activity"/>
    <property type="evidence" value="ECO:0007669"/>
    <property type="project" value="InterPro"/>
</dbReference>
<feature type="region of interest" description="Disordered" evidence="3">
    <location>
        <begin position="36"/>
        <end position="59"/>
    </location>
</feature>
<accession>A0A165E0J5</accession>
<dbReference type="FunFam" id="1.10.8.60:FF:000138">
    <property type="entry name" value="ATP-dependent Clp protease ATP-binding subunit ClpX"/>
    <property type="match status" value="1"/>
</dbReference>
<evidence type="ECO:0000256" key="2">
    <source>
        <dbReference type="ARBA" id="ARBA00022840"/>
    </source>
</evidence>
<keyword evidence="2" id="KW-0067">ATP-binding</keyword>
<dbReference type="SMART" id="SM00382">
    <property type="entry name" value="AAA"/>
    <property type="match status" value="1"/>
</dbReference>
<feature type="region of interest" description="Disordered" evidence="3">
    <location>
        <begin position="545"/>
        <end position="581"/>
    </location>
</feature>
<dbReference type="InParanoid" id="A0A165E0J5"/>
<keyword evidence="1" id="KW-0547">Nucleotide-binding</keyword>
<dbReference type="Gene3D" id="1.10.8.60">
    <property type="match status" value="1"/>
</dbReference>
<dbReference type="InterPro" id="IPR019489">
    <property type="entry name" value="Clp_ATPase_C"/>
</dbReference>
<evidence type="ECO:0000313" key="6">
    <source>
        <dbReference type="EMBL" id="KZT53862.1"/>
    </source>
</evidence>
<dbReference type="GO" id="GO:0005759">
    <property type="term" value="C:mitochondrial matrix"/>
    <property type="evidence" value="ECO:0007669"/>
    <property type="project" value="TreeGrafter"/>
</dbReference>
<dbReference type="Gene3D" id="3.40.50.300">
    <property type="entry name" value="P-loop containing nucleotide triphosphate hydrolases"/>
    <property type="match status" value="1"/>
</dbReference>
<feature type="domain" description="AAA+ ATPase" evidence="4">
    <location>
        <begin position="167"/>
        <end position="316"/>
    </location>
</feature>
<dbReference type="Pfam" id="PF07724">
    <property type="entry name" value="AAA_2"/>
    <property type="match status" value="1"/>
</dbReference>
<dbReference type="InterPro" id="IPR003959">
    <property type="entry name" value="ATPase_AAA_core"/>
</dbReference>
<dbReference type="EMBL" id="KV424027">
    <property type="protein sequence ID" value="KZT53862.1"/>
    <property type="molecule type" value="Genomic_DNA"/>
</dbReference>